<dbReference type="OrthoDB" id="40134at2759"/>
<keyword evidence="5 6" id="KW-0472">Membrane</keyword>
<feature type="transmembrane region" description="Helical" evidence="6">
    <location>
        <begin position="382"/>
        <end position="407"/>
    </location>
</feature>
<feature type="transmembrane region" description="Helical" evidence="6">
    <location>
        <begin position="121"/>
        <end position="141"/>
    </location>
</feature>
<feature type="transmembrane region" description="Helical" evidence="6">
    <location>
        <begin position="277"/>
        <end position="298"/>
    </location>
</feature>
<comment type="similarity">
    <text evidence="2">Belongs to the amino acid/polyamine transporter 2 family.</text>
</comment>
<evidence type="ECO:0000256" key="6">
    <source>
        <dbReference type="SAM" id="Phobius"/>
    </source>
</evidence>
<sequence length="433" mass="46597">MFSEGGKNYRTLGRWDTAIILITNEVGLGILSLPAALQTLGVVPGVIAIIGIGLLSTYTAYELLQYYRRYPFCVNIVDMAKVLGGLPLEIATGIGLLIKLCLTCASAGITMSIALNSMSDHGMCTVAFIAFPMIGCWLLCLPRTFKFVSQVGIPSTISIVSAILIVMISLGVSDPQNAPPGFEVEIAAVGHPGFKDGFTSCLNIAYAYAGNVGFVSIMAEQRDPSRDFLPALWILQCFAITLYVVVAVTVYCLAGQYTTSPSLGSAPLIPAKVAYGIVFPALLATGLCFGHTALKYLYVVCMRGLKSTNEVTANTVKSWSVWVGVTTIFWVVAFILANAIPIFSSILSISSATFIAWFTFGLSAVFWFHLNWGNLFMNWKKICLTIVNTLIIMIALFMNSAGLWAAITGLMETYEDNSNEISGAFTCADNGIL</sequence>
<feature type="transmembrane region" description="Helical" evidence="6">
    <location>
        <begin position="319"/>
        <end position="340"/>
    </location>
</feature>
<dbReference type="EMBL" id="MU001697">
    <property type="protein sequence ID" value="KAF2453450.1"/>
    <property type="molecule type" value="Genomic_DNA"/>
</dbReference>
<proteinExistence type="inferred from homology"/>
<keyword evidence="3 6" id="KW-0812">Transmembrane</keyword>
<evidence type="ECO:0000256" key="5">
    <source>
        <dbReference type="ARBA" id="ARBA00023136"/>
    </source>
</evidence>
<evidence type="ECO:0000256" key="2">
    <source>
        <dbReference type="ARBA" id="ARBA00008066"/>
    </source>
</evidence>
<dbReference type="Pfam" id="PF01490">
    <property type="entry name" value="Aa_trans"/>
    <property type="match status" value="1"/>
</dbReference>
<accession>A0A6A6NNU2</accession>
<evidence type="ECO:0000313" key="8">
    <source>
        <dbReference type="EMBL" id="KAF2453450.1"/>
    </source>
</evidence>
<organism evidence="8 9">
    <name type="scientific">Lineolata rhizophorae</name>
    <dbReference type="NCBI Taxonomy" id="578093"/>
    <lineage>
        <taxon>Eukaryota</taxon>
        <taxon>Fungi</taxon>
        <taxon>Dikarya</taxon>
        <taxon>Ascomycota</taxon>
        <taxon>Pezizomycotina</taxon>
        <taxon>Dothideomycetes</taxon>
        <taxon>Dothideomycetes incertae sedis</taxon>
        <taxon>Lineolatales</taxon>
        <taxon>Lineolataceae</taxon>
        <taxon>Lineolata</taxon>
    </lineage>
</organism>
<keyword evidence="9" id="KW-1185">Reference proteome</keyword>
<dbReference type="Gene3D" id="1.20.1740.10">
    <property type="entry name" value="Amino acid/polyamine transporter I"/>
    <property type="match status" value="1"/>
</dbReference>
<dbReference type="GO" id="GO:0015179">
    <property type="term" value="F:L-amino acid transmembrane transporter activity"/>
    <property type="evidence" value="ECO:0007669"/>
    <property type="project" value="TreeGrafter"/>
</dbReference>
<dbReference type="GO" id="GO:0016020">
    <property type="term" value="C:membrane"/>
    <property type="evidence" value="ECO:0007669"/>
    <property type="project" value="UniProtKB-SubCell"/>
</dbReference>
<feature type="transmembrane region" description="Helical" evidence="6">
    <location>
        <begin position="12"/>
        <end position="36"/>
    </location>
</feature>
<evidence type="ECO:0000256" key="4">
    <source>
        <dbReference type="ARBA" id="ARBA00022989"/>
    </source>
</evidence>
<protein>
    <submittedName>
        <fullName evidence="8">Transmembrane amino acid transporter protein-domain-containing protein</fullName>
    </submittedName>
</protein>
<comment type="subcellular location">
    <subcellularLocation>
        <location evidence="1">Membrane</location>
        <topology evidence="1">Multi-pass membrane protein</topology>
    </subcellularLocation>
</comment>
<evidence type="ECO:0000313" key="9">
    <source>
        <dbReference type="Proteomes" id="UP000799766"/>
    </source>
</evidence>
<feature type="transmembrane region" description="Helical" evidence="6">
    <location>
        <begin position="153"/>
        <end position="172"/>
    </location>
</feature>
<feature type="transmembrane region" description="Helical" evidence="6">
    <location>
        <begin position="346"/>
        <end position="370"/>
    </location>
</feature>
<feature type="transmembrane region" description="Helical" evidence="6">
    <location>
        <begin position="96"/>
        <end position="115"/>
    </location>
</feature>
<dbReference type="PANTHER" id="PTHR22950">
    <property type="entry name" value="AMINO ACID TRANSPORTER"/>
    <property type="match status" value="1"/>
</dbReference>
<gene>
    <name evidence="8" type="ORF">BDY21DRAFT_388082</name>
</gene>
<dbReference type="Proteomes" id="UP000799766">
    <property type="component" value="Unassembled WGS sequence"/>
</dbReference>
<dbReference type="InterPro" id="IPR013057">
    <property type="entry name" value="AA_transpt_TM"/>
</dbReference>
<dbReference type="PANTHER" id="PTHR22950:SF479">
    <property type="entry name" value="AMINO ACID TRANSPORTER (EUROFUNG)-RELATED"/>
    <property type="match status" value="1"/>
</dbReference>
<reference evidence="8" key="1">
    <citation type="journal article" date="2020" name="Stud. Mycol.">
        <title>101 Dothideomycetes genomes: a test case for predicting lifestyles and emergence of pathogens.</title>
        <authorList>
            <person name="Haridas S."/>
            <person name="Albert R."/>
            <person name="Binder M."/>
            <person name="Bloem J."/>
            <person name="Labutti K."/>
            <person name="Salamov A."/>
            <person name="Andreopoulos B."/>
            <person name="Baker S."/>
            <person name="Barry K."/>
            <person name="Bills G."/>
            <person name="Bluhm B."/>
            <person name="Cannon C."/>
            <person name="Castanera R."/>
            <person name="Culley D."/>
            <person name="Daum C."/>
            <person name="Ezra D."/>
            <person name="Gonzalez J."/>
            <person name="Henrissat B."/>
            <person name="Kuo A."/>
            <person name="Liang C."/>
            <person name="Lipzen A."/>
            <person name="Lutzoni F."/>
            <person name="Magnuson J."/>
            <person name="Mondo S."/>
            <person name="Nolan M."/>
            <person name="Ohm R."/>
            <person name="Pangilinan J."/>
            <person name="Park H.-J."/>
            <person name="Ramirez L."/>
            <person name="Alfaro M."/>
            <person name="Sun H."/>
            <person name="Tritt A."/>
            <person name="Yoshinaga Y."/>
            <person name="Zwiers L.-H."/>
            <person name="Turgeon B."/>
            <person name="Goodwin S."/>
            <person name="Spatafora J."/>
            <person name="Crous P."/>
            <person name="Grigoriev I."/>
        </authorList>
    </citation>
    <scope>NUCLEOTIDE SEQUENCE</scope>
    <source>
        <strain evidence="8">ATCC 16933</strain>
    </source>
</reference>
<keyword evidence="4 6" id="KW-1133">Transmembrane helix</keyword>
<evidence type="ECO:0000256" key="1">
    <source>
        <dbReference type="ARBA" id="ARBA00004141"/>
    </source>
</evidence>
<evidence type="ECO:0000259" key="7">
    <source>
        <dbReference type="Pfam" id="PF01490"/>
    </source>
</evidence>
<dbReference type="AlphaFoldDB" id="A0A6A6NNU2"/>
<feature type="transmembrane region" description="Helical" evidence="6">
    <location>
        <begin position="231"/>
        <end position="257"/>
    </location>
</feature>
<name>A0A6A6NNU2_9PEZI</name>
<dbReference type="FunFam" id="1.20.1740.10:FF:000039">
    <property type="entry name" value="Neutral amino acid transporter (Eurofung)"/>
    <property type="match status" value="1"/>
</dbReference>
<evidence type="ECO:0000256" key="3">
    <source>
        <dbReference type="ARBA" id="ARBA00022692"/>
    </source>
</evidence>
<feature type="domain" description="Amino acid transporter transmembrane" evidence="7">
    <location>
        <begin position="13"/>
        <end position="407"/>
    </location>
</feature>
<feature type="transmembrane region" description="Helical" evidence="6">
    <location>
        <begin position="42"/>
        <end position="61"/>
    </location>
</feature>
<feature type="transmembrane region" description="Helical" evidence="6">
    <location>
        <begin position="197"/>
        <end position="219"/>
    </location>
</feature>